<keyword evidence="4" id="KW-1185">Reference proteome</keyword>
<sequence>MATAAGQMSASMLEPRDAGAATRQSATAGAGAGPSTSTNANTGAGAGASTTDLANSEFVETRSVTLEWKVTNLKVLFESSKGDTKSKCVKSALFDNHRWQIFLYPNSGVEQYVSLCQSIAPERILVVRSNSGLTPTSHVPSSDLSCEPTAIEKERGAAERAGWSPSNTTTSPPPGSAVGGAAAGRQSGGSGALSKDVKGPWRREGNFKAQADWGSSHALFQARTVDRRMTFKQMEANDHSFSDSARNWGYANFWKRSDAYYNNPQVRLADAFLISCTIVYSPTPPTPPPLPRLLIPKDLVAAYAAMFDDPDYSDVVFRIRPSNRPNVREKRLYAAKKILAGRCEYFDTMFNSGFHESSLAHVSPITGGPKASSSPSQFAKLDDEDELDFPESDNEEDDDWDEDDDSDVDDSQADDASDEDAQSDGAAPEVTQTDLSASLPRRDGGSTGQLLPAQTVGMDRGNSSSSSVGEQQSGPLMAIANQPRSDHGLRPSSAAISDDEGERPRRNDDTHRALSDSDEGAEDGGHRTPERAARASRDGGALTFVDAPVAPESPVKPATTKKARPGRRDNFGSKARSRAVDSRPRFEVVVTDVAYHSYRALLHYLYTDSITFAPLASTYHVARDVALAFDTPFPFSSRRAYLLANTPWPQSKGGAGPCSAKAMYRLADKLGLPELKERAYEHIVKSLTAQNIPYEVFGSFAARFDEIKRVEIAFLLERWNDIKASHGLRKVFAFIRGNRFPGFEEVWLRIIDHLEVKMTPGIEGDDMRI</sequence>
<dbReference type="Gene3D" id="3.30.710.10">
    <property type="entry name" value="Potassium Channel Kv1.1, Chain A"/>
    <property type="match status" value="2"/>
</dbReference>
<dbReference type="InterPro" id="IPR008974">
    <property type="entry name" value="TRAF-like"/>
</dbReference>
<evidence type="ECO:0000259" key="2">
    <source>
        <dbReference type="PROSITE" id="PS50097"/>
    </source>
</evidence>
<evidence type="ECO:0000313" key="3">
    <source>
        <dbReference type="EMBL" id="SGY39558.1"/>
    </source>
</evidence>
<feature type="region of interest" description="Disordered" evidence="1">
    <location>
        <begin position="153"/>
        <end position="200"/>
    </location>
</feature>
<dbReference type="PANTHER" id="PTHR24413">
    <property type="entry name" value="SPECKLE-TYPE POZ PROTEIN"/>
    <property type="match status" value="1"/>
</dbReference>
<protein>
    <submittedName>
        <fullName evidence="3">BQ5605_C003g02236 protein</fullName>
    </submittedName>
</protein>
<evidence type="ECO:0000256" key="1">
    <source>
        <dbReference type="SAM" id="MobiDB-lite"/>
    </source>
</evidence>
<feature type="compositionally biased region" description="Polar residues" evidence="1">
    <location>
        <begin position="1"/>
        <end position="10"/>
    </location>
</feature>
<evidence type="ECO:0000313" key="4">
    <source>
        <dbReference type="Proteomes" id="UP000249464"/>
    </source>
</evidence>
<feature type="region of interest" description="Disordered" evidence="1">
    <location>
        <begin position="1"/>
        <end position="50"/>
    </location>
</feature>
<dbReference type="InterPro" id="IPR011333">
    <property type="entry name" value="SKP1/BTB/POZ_sf"/>
</dbReference>
<feature type="compositionally biased region" description="Basic and acidic residues" evidence="1">
    <location>
        <begin position="502"/>
        <end position="515"/>
    </location>
</feature>
<feature type="domain" description="BTB" evidence="2">
    <location>
        <begin position="313"/>
        <end position="357"/>
    </location>
</feature>
<dbReference type="SUPFAM" id="SSF54695">
    <property type="entry name" value="POZ domain"/>
    <property type="match status" value="1"/>
</dbReference>
<feature type="compositionally biased region" description="Low complexity" evidence="1">
    <location>
        <begin position="25"/>
        <end position="50"/>
    </location>
</feature>
<dbReference type="Proteomes" id="UP000249464">
    <property type="component" value="Unassembled WGS sequence"/>
</dbReference>
<gene>
    <name evidence="3" type="primary">BQ5605_C003g02236</name>
    <name evidence="3" type="ORF">BQ5605_C003G02236</name>
</gene>
<proteinExistence type="predicted"/>
<dbReference type="STRING" id="796604.A0A2X0NYE2"/>
<feature type="compositionally biased region" description="Basic and acidic residues" evidence="1">
    <location>
        <begin position="523"/>
        <end position="537"/>
    </location>
</feature>
<dbReference type="EMBL" id="FQNC01000042">
    <property type="protein sequence ID" value="SGY39558.1"/>
    <property type="molecule type" value="Genomic_DNA"/>
</dbReference>
<feature type="region of interest" description="Disordered" evidence="1">
    <location>
        <begin position="364"/>
        <end position="578"/>
    </location>
</feature>
<dbReference type="InterPro" id="IPR000210">
    <property type="entry name" value="BTB/POZ_dom"/>
</dbReference>
<dbReference type="Gene3D" id="2.60.210.10">
    <property type="entry name" value="Apoptosis, Tumor Necrosis Factor Receptor Associated Protein 2, Chain A"/>
    <property type="match status" value="1"/>
</dbReference>
<dbReference type="SMART" id="SM00225">
    <property type="entry name" value="BTB"/>
    <property type="match status" value="1"/>
</dbReference>
<accession>A0A2X0NYE2</accession>
<dbReference type="AlphaFoldDB" id="A0A2X0NYE2"/>
<feature type="compositionally biased region" description="Gly residues" evidence="1">
    <location>
        <begin position="177"/>
        <end position="191"/>
    </location>
</feature>
<reference evidence="3 4" key="1">
    <citation type="submission" date="2016-11" db="EMBL/GenBank/DDBJ databases">
        <authorList>
            <person name="Jaros S."/>
            <person name="Januszkiewicz K."/>
            <person name="Wedrychowicz H."/>
        </authorList>
    </citation>
    <scope>NUCLEOTIDE SEQUENCE [LARGE SCALE GENOMIC DNA]</scope>
</reference>
<name>A0A2X0NYE2_9BASI</name>
<dbReference type="PROSITE" id="PS50097">
    <property type="entry name" value="BTB"/>
    <property type="match status" value="1"/>
</dbReference>
<feature type="compositionally biased region" description="Acidic residues" evidence="1">
    <location>
        <begin position="382"/>
        <end position="422"/>
    </location>
</feature>
<organism evidence="3 4">
    <name type="scientific">Microbotryum silenes-dioicae</name>
    <dbReference type="NCBI Taxonomy" id="796604"/>
    <lineage>
        <taxon>Eukaryota</taxon>
        <taxon>Fungi</taxon>
        <taxon>Dikarya</taxon>
        <taxon>Basidiomycota</taxon>
        <taxon>Pucciniomycotina</taxon>
        <taxon>Microbotryomycetes</taxon>
        <taxon>Microbotryales</taxon>
        <taxon>Microbotryaceae</taxon>
        <taxon>Microbotryum</taxon>
    </lineage>
</organism>